<dbReference type="Pfam" id="PF04672">
    <property type="entry name" value="Methyltransf_19"/>
    <property type="match status" value="1"/>
</dbReference>
<name>A0A8H3UHQ3_VENIN</name>
<reference evidence="2 3" key="1">
    <citation type="submission" date="2018-12" db="EMBL/GenBank/DDBJ databases">
        <title>Venturia inaequalis Genome Resource.</title>
        <authorList>
            <person name="Lichtner F.J."/>
        </authorList>
    </citation>
    <scope>NUCLEOTIDE SEQUENCE [LARGE SCALE GENOMIC DNA]</scope>
    <source>
        <strain evidence="2 3">120213</strain>
    </source>
</reference>
<sequence>MEIIPLLQSPREEKMHGTRVITPNVAGIYNAFLDGNNSSTADKEAAIEVQKAMPDVLKVAEENRSFLRRCVRYMLGRGIKQFIDIGSGYITKDNIHELAQLIEPAAKIVYVDRDPMVVEEGSKLLVTNGTATIICADIREPNDVFKHPDVSGLIDFAEPVGILMMCVACFLTDTELTHIMSSVQSTICDDSYIALTHDTLDSHPTEEENIADVQKIYNKTSAPLIFRNRKEVLRIFQGLRLVEPGVVFLHDWRIELDLPAPAAVEWLYGGLAKKTSLPVIPGASPQMYVDLMQLRKYLSTTALTSTSLFFIIWCFITYMAQSFLDVGVVSFQQLKDMALE</sequence>
<proteinExistence type="predicted"/>
<keyword evidence="1" id="KW-0812">Transmembrane</keyword>
<dbReference type="SUPFAM" id="SSF53335">
    <property type="entry name" value="S-adenosyl-L-methionine-dependent methyltransferases"/>
    <property type="match status" value="1"/>
</dbReference>
<accession>A0A8H3UHQ3</accession>
<evidence type="ECO:0000313" key="3">
    <source>
        <dbReference type="Proteomes" id="UP000447873"/>
    </source>
</evidence>
<dbReference type="AlphaFoldDB" id="A0A8H3UHQ3"/>
<protein>
    <submittedName>
        <fullName evidence="2">Uncharacterized protein</fullName>
    </submittedName>
</protein>
<organism evidence="2 3">
    <name type="scientific">Venturia inaequalis</name>
    <name type="common">Apple scab fungus</name>
    <dbReference type="NCBI Taxonomy" id="5025"/>
    <lineage>
        <taxon>Eukaryota</taxon>
        <taxon>Fungi</taxon>
        <taxon>Dikarya</taxon>
        <taxon>Ascomycota</taxon>
        <taxon>Pezizomycotina</taxon>
        <taxon>Dothideomycetes</taxon>
        <taxon>Pleosporomycetidae</taxon>
        <taxon>Venturiales</taxon>
        <taxon>Venturiaceae</taxon>
        <taxon>Venturia</taxon>
    </lineage>
</organism>
<comment type="caution">
    <text evidence="2">The sequence shown here is derived from an EMBL/GenBank/DDBJ whole genome shotgun (WGS) entry which is preliminary data.</text>
</comment>
<dbReference type="Gene3D" id="3.40.50.150">
    <property type="entry name" value="Vaccinia Virus protein VP39"/>
    <property type="match status" value="1"/>
</dbReference>
<gene>
    <name evidence="2" type="ORF">EG328_006871</name>
</gene>
<evidence type="ECO:0000313" key="2">
    <source>
        <dbReference type="EMBL" id="KAE9969423.1"/>
    </source>
</evidence>
<keyword evidence="1" id="KW-0472">Membrane</keyword>
<dbReference type="Proteomes" id="UP000447873">
    <property type="component" value="Unassembled WGS sequence"/>
</dbReference>
<keyword evidence="1" id="KW-1133">Transmembrane helix</keyword>
<dbReference type="InterPro" id="IPR006764">
    <property type="entry name" value="SAM_dep_MeTrfase_SAV2177_type"/>
</dbReference>
<dbReference type="InterPro" id="IPR029063">
    <property type="entry name" value="SAM-dependent_MTases_sf"/>
</dbReference>
<evidence type="ECO:0000256" key="1">
    <source>
        <dbReference type="SAM" id="Phobius"/>
    </source>
</evidence>
<feature type="transmembrane region" description="Helical" evidence="1">
    <location>
        <begin position="297"/>
        <end position="320"/>
    </location>
</feature>
<dbReference type="EMBL" id="WNWS01000368">
    <property type="protein sequence ID" value="KAE9969423.1"/>
    <property type="molecule type" value="Genomic_DNA"/>
</dbReference>